<evidence type="ECO:0000313" key="2">
    <source>
        <dbReference type="WBParaSite" id="ES5_v2.g13598.t1"/>
    </source>
</evidence>
<dbReference type="Proteomes" id="UP000887579">
    <property type="component" value="Unplaced"/>
</dbReference>
<proteinExistence type="predicted"/>
<organism evidence="1 2">
    <name type="scientific">Panagrolaimus sp. ES5</name>
    <dbReference type="NCBI Taxonomy" id="591445"/>
    <lineage>
        <taxon>Eukaryota</taxon>
        <taxon>Metazoa</taxon>
        <taxon>Ecdysozoa</taxon>
        <taxon>Nematoda</taxon>
        <taxon>Chromadorea</taxon>
        <taxon>Rhabditida</taxon>
        <taxon>Tylenchina</taxon>
        <taxon>Panagrolaimomorpha</taxon>
        <taxon>Panagrolaimoidea</taxon>
        <taxon>Panagrolaimidae</taxon>
        <taxon>Panagrolaimus</taxon>
    </lineage>
</organism>
<name>A0AC34F9M8_9BILA</name>
<protein>
    <submittedName>
        <fullName evidence="2">Tyrosinase copper-binding domain-containing protein</fullName>
    </submittedName>
</protein>
<reference evidence="2" key="1">
    <citation type="submission" date="2022-11" db="UniProtKB">
        <authorList>
            <consortium name="WormBaseParasite"/>
        </authorList>
    </citation>
    <scope>IDENTIFICATION</scope>
</reference>
<sequence length="716" mass="83801">MWFKDRESEISKEFIDHTTDSQNAYFKSLERCSSDDTEMQMIKRKSSKRHRHERGIPQNQNRRVTRKEYRMLTETERKNLNEAMNALKSKYIDNVTIWDLHTLIHYPDSAPGAHWGPAFLPWHREFLRQFEVALQREVPGVALPYWDSTIDNGLPDPSDSVLWTDELMGNGNGYVKTGPFHDWDTNVLMPLSPVPVKKLYRYTGGRSTDRLLSQSDVDWVASRNNYSELTFCHDKTFESMHGLSHVWVGGFMFVIRVSPNDPTFYMHHAFVDFMWEQFRQKQQTREQREKDYARKICSRQHSFYAPMKPFNLRNKDGLSNDYTDFWYEYEPVRHCSFDQPYCDSNYMFCDLRAWRCRSKVQLGGNCTGFGQTDICYKSFCIQSVCRLPATEGNGYQRKEKKQSGVVWAKTMMVTDEDEPLLSGIAHIIVKDEAGNEAVAYMQKATEYPEAPGLLYLPLPHPREGISFNVSLEARDHYGRYCQSYCFNETVERYQVCEPRLVLKVRPDNLSSNLSFTHSIASRKFLDMDMTVHPTQWKVQTPYMIFACHRKMINSAQIVSISEDMQPPIEQTEYVWFRVNVMKKPNSDIDIDDSEIEVQDLDDPSDLWISSIRRARSAYDQSIVFVRARNPLVFRKGVTVKINIRNGTKRLNCDARCNMGSTFEDHCENVVFLHERPEKSQEQVFASEPSYLQLLGWKMSGHPNDWSLRMAYLSFYC</sequence>
<evidence type="ECO:0000313" key="1">
    <source>
        <dbReference type="Proteomes" id="UP000887579"/>
    </source>
</evidence>
<dbReference type="WBParaSite" id="ES5_v2.g13598.t1">
    <property type="protein sequence ID" value="ES5_v2.g13598.t1"/>
    <property type="gene ID" value="ES5_v2.g13598"/>
</dbReference>
<accession>A0AC34F9M8</accession>